<protein>
    <recommendedName>
        <fullName evidence="3">phosphomevalonate kinase</fullName>
        <ecNumber evidence="3">2.7.4.2</ecNumber>
    </recommendedName>
</protein>
<evidence type="ECO:0000256" key="8">
    <source>
        <dbReference type="ARBA" id="ARBA00022840"/>
    </source>
</evidence>
<dbReference type="GO" id="GO:0004631">
    <property type="term" value="F:phosphomevalonate kinase activity"/>
    <property type="evidence" value="ECO:0007669"/>
    <property type="project" value="UniProtKB-EC"/>
</dbReference>
<dbReference type="InterPro" id="IPR016005">
    <property type="entry name" value="Erg8"/>
</dbReference>
<evidence type="ECO:0000256" key="4">
    <source>
        <dbReference type="ARBA" id="ARBA00022516"/>
    </source>
</evidence>
<dbReference type="STRING" id="40148.A0A0D9Z4S4"/>
<sequence>MQTFVCTPSHLHARRSGGHARDPPRFLRLRQRPRKAAARVVVLLSAARHPAFPQLRIASPQLSMEVVASAPGKVLVAGGYLVLERPNAGLVLSTSARFYAIVRPLRDELSHDSWAWAWTDVKVTSPQLSREATYKLSLKKSTLQLTESANPFVEQAVQFSVAAAKVTVTDKEGKEALDKLLLQGLHITILGCNDFYSYRKQIEARGLPLTPEVLLSLPPFCSITFNSEVANGTMTGENCKPEVAKTGLGSSAAMTTSVVAALLHYLGTVNLSCLGQSSSGNAAGRDLDLLHAIAQSAHCIAQGKIGSGFDVSAAVYGSERYTRFSPEILSSAQVTGGHCMADVVADIVTQSWDHEKAKFSLPPLMSLLLGEPGTGGSSTPSMVGSVKQWQKSDPQKSKETWSKLGIANSVLENQLRNLNKLAEDHWEAYESVLRSCSRLTCSKWTEVATNQHQELIVRSLLAARDAFLEIRLHMREMGIAAGVPIEPESQTQLLDATMNMEGVLLAGVPGAGGFDAVFSVILGEASDAVAKAWSSAGVLPLLVREDPRGVSLEAGDPRTREVSTAVSSIQIN</sequence>
<dbReference type="GO" id="GO:0019287">
    <property type="term" value="P:isopentenyl diphosphate biosynthetic process, mevalonate pathway"/>
    <property type="evidence" value="ECO:0007669"/>
    <property type="project" value="UniProtKB-UniPathway"/>
</dbReference>
<dbReference type="GO" id="GO:0006694">
    <property type="term" value="P:steroid biosynthetic process"/>
    <property type="evidence" value="ECO:0007669"/>
    <property type="project" value="UniProtKB-KW"/>
</dbReference>
<organism evidence="12">
    <name type="scientific">Oryza glumipatula</name>
    <dbReference type="NCBI Taxonomy" id="40148"/>
    <lineage>
        <taxon>Eukaryota</taxon>
        <taxon>Viridiplantae</taxon>
        <taxon>Streptophyta</taxon>
        <taxon>Embryophyta</taxon>
        <taxon>Tracheophyta</taxon>
        <taxon>Spermatophyta</taxon>
        <taxon>Magnoliopsida</taxon>
        <taxon>Liliopsida</taxon>
        <taxon>Poales</taxon>
        <taxon>Poaceae</taxon>
        <taxon>BOP clade</taxon>
        <taxon>Oryzoideae</taxon>
        <taxon>Oryzeae</taxon>
        <taxon>Oryzinae</taxon>
        <taxon>Oryza</taxon>
    </lineage>
</organism>
<dbReference type="Gene3D" id="3.30.230.10">
    <property type="match status" value="1"/>
</dbReference>
<dbReference type="InterPro" id="IPR035102">
    <property type="entry name" value="Phosphomevalonate_kinase"/>
</dbReference>
<dbReference type="InterPro" id="IPR014721">
    <property type="entry name" value="Ribsml_uS5_D2-typ_fold_subgr"/>
</dbReference>
<evidence type="ECO:0000256" key="2">
    <source>
        <dbReference type="ARBA" id="ARBA00006495"/>
    </source>
</evidence>
<evidence type="ECO:0000313" key="12">
    <source>
        <dbReference type="EnsemblPlants" id="OGLUM03G10750.1"/>
    </source>
</evidence>
<proteinExistence type="inferred from homology"/>
<accession>A0A0D9Z4S4</accession>
<keyword evidence="13" id="KW-1185">Reference proteome</keyword>
<reference evidence="12" key="2">
    <citation type="submission" date="2018-05" db="EMBL/GenBank/DDBJ databases">
        <title>OgluRS3 (Oryza glumaepatula Reference Sequence Version 3).</title>
        <authorList>
            <person name="Zhang J."/>
            <person name="Kudrna D."/>
            <person name="Lee S."/>
            <person name="Talag J."/>
            <person name="Welchert J."/>
            <person name="Wing R.A."/>
        </authorList>
    </citation>
    <scope>NUCLEOTIDE SEQUENCE [LARGE SCALE GENOMIC DNA]</scope>
</reference>
<comment type="pathway">
    <text evidence="1">Isoprenoid biosynthesis; isopentenyl diphosphate biosynthesis via mevalonate pathway; isopentenyl diphosphate from (R)-mevalonate: step 2/3.</text>
</comment>
<dbReference type="PIRSF" id="PIRSF017288">
    <property type="entry name" value="PMK_GHMP_euk"/>
    <property type="match status" value="1"/>
</dbReference>
<evidence type="ECO:0000256" key="10">
    <source>
        <dbReference type="ARBA" id="ARBA00023098"/>
    </source>
</evidence>
<dbReference type="UniPathway" id="UPA00057">
    <property type="reaction ID" value="UER00099"/>
</dbReference>
<dbReference type="AlphaFoldDB" id="A0A0D9Z4S4"/>
<name>A0A0D9Z4S4_9ORYZ</name>
<keyword evidence="10" id="KW-0443">Lipid metabolism</keyword>
<dbReference type="SUPFAM" id="SSF54211">
    <property type="entry name" value="Ribosomal protein S5 domain 2-like"/>
    <property type="match status" value="1"/>
</dbReference>
<keyword evidence="4" id="KW-0444">Lipid biosynthesis</keyword>
<dbReference type="GO" id="GO:0005524">
    <property type="term" value="F:ATP binding"/>
    <property type="evidence" value="ECO:0007669"/>
    <property type="project" value="UniProtKB-KW"/>
</dbReference>
<dbReference type="Proteomes" id="UP000026961">
    <property type="component" value="Chromosome 3"/>
</dbReference>
<reference evidence="12" key="1">
    <citation type="submission" date="2015-04" db="UniProtKB">
        <authorList>
            <consortium name="EnsemblPlants"/>
        </authorList>
    </citation>
    <scope>IDENTIFICATION</scope>
</reference>
<keyword evidence="6" id="KW-0547">Nucleotide-binding</keyword>
<evidence type="ECO:0000256" key="11">
    <source>
        <dbReference type="ARBA" id="ARBA00023221"/>
    </source>
</evidence>
<dbReference type="GO" id="GO:0010142">
    <property type="term" value="P:farnesyl diphosphate biosynthetic process, mevalonate pathway"/>
    <property type="evidence" value="ECO:0007669"/>
    <property type="project" value="TreeGrafter"/>
</dbReference>
<dbReference type="InterPro" id="IPR036554">
    <property type="entry name" value="GHMP_kinase_C_sf"/>
</dbReference>
<evidence type="ECO:0000313" key="13">
    <source>
        <dbReference type="Proteomes" id="UP000026961"/>
    </source>
</evidence>
<evidence type="ECO:0000256" key="3">
    <source>
        <dbReference type="ARBA" id="ARBA00012958"/>
    </source>
</evidence>
<dbReference type="GO" id="GO:0005777">
    <property type="term" value="C:peroxisome"/>
    <property type="evidence" value="ECO:0007669"/>
    <property type="project" value="EnsemblPlants"/>
</dbReference>
<evidence type="ECO:0000256" key="1">
    <source>
        <dbReference type="ARBA" id="ARBA00005017"/>
    </source>
</evidence>
<keyword evidence="8" id="KW-0067">ATP-binding</keyword>
<dbReference type="InterPro" id="IPR020568">
    <property type="entry name" value="Ribosomal_Su5_D2-typ_SF"/>
</dbReference>
<dbReference type="EC" id="2.7.4.2" evidence="3"/>
<dbReference type="EnsemblPlants" id="OGLUM03G10750.1">
    <property type="protein sequence ID" value="OGLUM03G10750.1"/>
    <property type="gene ID" value="OGLUM03G10750"/>
</dbReference>
<dbReference type="PANTHER" id="PTHR31814:SF2">
    <property type="entry name" value="PHOSPHOMEVALONATE KINASE"/>
    <property type="match status" value="1"/>
</dbReference>
<dbReference type="PANTHER" id="PTHR31814">
    <property type="match status" value="1"/>
</dbReference>
<keyword evidence="11" id="KW-0753">Steroid metabolism</keyword>
<evidence type="ECO:0000256" key="9">
    <source>
        <dbReference type="ARBA" id="ARBA00022955"/>
    </source>
</evidence>
<keyword evidence="7" id="KW-0418">Kinase</keyword>
<dbReference type="NCBIfam" id="TIGR01219">
    <property type="entry name" value="Pmev_kin_ERG8"/>
    <property type="match status" value="1"/>
</dbReference>
<evidence type="ECO:0000256" key="7">
    <source>
        <dbReference type="ARBA" id="ARBA00022777"/>
    </source>
</evidence>
<keyword evidence="9" id="KW-0752">Steroid biosynthesis</keyword>
<evidence type="ECO:0000256" key="5">
    <source>
        <dbReference type="ARBA" id="ARBA00022679"/>
    </source>
</evidence>
<dbReference type="HOGENOM" id="CLU_022059_1_0_1"/>
<dbReference type="eggNOG" id="KOG4519">
    <property type="taxonomic scope" value="Eukaryota"/>
</dbReference>
<evidence type="ECO:0000256" key="6">
    <source>
        <dbReference type="ARBA" id="ARBA00022741"/>
    </source>
</evidence>
<dbReference type="Gene3D" id="3.30.70.890">
    <property type="entry name" value="GHMP kinase, C-terminal domain"/>
    <property type="match status" value="1"/>
</dbReference>
<dbReference type="Gramene" id="OGLUM03G10750.1">
    <property type="protein sequence ID" value="OGLUM03G10750.1"/>
    <property type="gene ID" value="OGLUM03G10750"/>
</dbReference>
<comment type="similarity">
    <text evidence="2">Belongs to the GHMP kinase family. Mevalonate kinase subfamily.</text>
</comment>
<keyword evidence="5" id="KW-0808">Transferase</keyword>